<evidence type="ECO:0000259" key="2">
    <source>
        <dbReference type="Pfam" id="PF05658"/>
    </source>
</evidence>
<dbReference type="Pfam" id="PF05662">
    <property type="entry name" value="YadA_stalk"/>
    <property type="match status" value="20"/>
</dbReference>
<feature type="domain" description="Trimeric autotransporter adhesin YadA-like stalk" evidence="3">
    <location>
        <begin position="964"/>
        <end position="993"/>
    </location>
</feature>
<feature type="compositionally biased region" description="Polar residues" evidence="1">
    <location>
        <begin position="7"/>
        <end position="22"/>
    </location>
</feature>
<feature type="domain" description="Trimeric autotransporter adhesin YadA-like stalk" evidence="3">
    <location>
        <begin position="784"/>
        <end position="819"/>
    </location>
</feature>
<dbReference type="Gene3D" id="1.20.5.170">
    <property type="match status" value="9"/>
</dbReference>
<feature type="domain" description="Trimeric autotransporter adhesin YadA-like head" evidence="2">
    <location>
        <begin position="740"/>
        <end position="766"/>
    </location>
</feature>
<feature type="domain" description="Trimeric autotransporter adhesin YadA-like stalk" evidence="3">
    <location>
        <begin position="1168"/>
        <end position="1200"/>
    </location>
</feature>
<feature type="domain" description="Trimeric autotransporter adhesin YadA-like stalk" evidence="3">
    <location>
        <begin position="2081"/>
        <end position="2115"/>
    </location>
</feature>
<feature type="domain" description="Trimeric autotransporter adhesin YadA-like head" evidence="2">
    <location>
        <begin position="2424"/>
        <end position="2450"/>
    </location>
</feature>
<feature type="domain" description="Trimeric autotransporter adhesin YadA-like head" evidence="2">
    <location>
        <begin position="473"/>
        <end position="497"/>
    </location>
</feature>
<feature type="region of interest" description="Disordered" evidence="1">
    <location>
        <begin position="44"/>
        <end position="74"/>
    </location>
</feature>
<dbReference type="RefSeq" id="WP_188792534.1">
    <property type="nucleotide sequence ID" value="NZ_BMJA01000001.1"/>
</dbReference>
<evidence type="ECO:0000313" key="5">
    <source>
        <dbReference type="Proteomes" id="UP000620046"/>
    </source>
</evidence>
<feature type="domain" description="Trimeric autotransporter adhesin YadA-like head" evidence="2">
    <location>
        <begin position="2669"/>
        <end position="2694"/>
    </location>
</feature>
<feature type="domain" description="Trimeric autotransporter adhesin YadA-like stalk" evidence="3">
    <location>
        <begin position="2169"/>
        <end position="2211"/>
    </location>
</feature>
<feature type="domain" description="Trimeric autotransporter adhesin YadA-like head" evidence="2">
    <location>
        <begin position="2597"/>
        <end position="2618"/>
    </location>
</feature>
<feature type="domain" description="Trimeric autotransporter adhesin YadA-like head" evidence="2">
    <location>
        <begin position="134"/>
        <end position="154"/>
    </location>
</feature>
<gene>
    <name evidence="4" type="primary">xadA</name>
    <name evidence="4" type="ORF">GCM10010981_03360</name>
</gene>
<feature type="region of interest" description="Disordered" evidence="1">
    <location>
        <begin position="1"/>
        <end position="22"/>
    </location>
</feature>
<feature type="domain" description="Trimeric autotransporter adhesin YadA-like head" evidence="2">
    <location>
        <begin position="2540"/>
        <end position="2558"/>
    </location>
</feature>
<reference evidence="5" key="1">
    <citation type="journal article" date="2019" name="Int. J. Syst. Evol. Microbiol.">
        <title>The Global Catalogue of Microorganisms (GCM) 10K type strain sequencing project: providing services to taxonomists for standard genome sequencing and annotation.</title>
        <authorList>
            <consortium name="The Broad Institute Genomics Platform"/>
            <consortium name="The Broad Institute Genome Sequencing Center for Infectious Disease"/>
            <person name="Wu L."/>
            <person name="Ma J."/>
        </authorList>
    </citation>
    <scope>NUCLEOTIDE SEQUENCE [LARGE SCALE GENOMIC DNA]</scope>
    <source>
        <strain evidence="5">CGMCC 1.15439</strain>
    </source>
</reference>
<feature type="domain" description="Trimeric autotransporter adhesin YadA-like stalk" evidence="3">
    <location>
        <begin position="1808"/>
        <end position="1842"/>
    </location>
</feature>
<evidence type="ECO:0000259" key="3">
    <source>
        <dbReference type="Pfam" id="PF05662"/>
    </source>
</evidence>
<feature type="domain" description="Trimeric autotransporter adhesin YadA-like head" evidence="2">
    <location>
        <begin position="446"/>
        <end position="464"/>
    </location>
</feature>
<organism evidence="4 5">
    <name type="scientific">Dyella nitratireducens</name>
    <dbReference type="NCBI Taxonomy" id="1849580"/>
    <lineage>
        <taxon>Bacteria</taxon>
        <taxon>Pseudomonadati</taxon>
        <taxon>Pseudomonadota</taxon>
        <taxon>Gammaproteobacteria</taxon>
        <taxon>Lysobacterales</taxon>
        <taxon>Rhodanobacteraceae</taxon>
        <taxon>Dyella</taxon>
    </lineage>
</organism>
<proteinExistence type="predicted"/>
<feature type="domain" description="Trimeric autotransporter adhesin YadA-like head" evidence="2">
    <location>
        <begin position="269"/>
        <end position="294"/>
    </location>
</feature>
<dbReference type="Pfam" id="PF05658">
    <property type="entry name" value="YadA_head"/>
    <property type="match status" value="20"/>
</dbReference>
<feature type="domain" description="Trimeric autotransporter adhesin YadA-like stalk" evidence="3">
    <location>
        <begin position="1615"/>
        <end position="1655"/>
    </location>
</feature>
<dbReference type="CDD" id="cd12820">
    <property type="entry name" value="LbR_YadA-like"/>
    <property type="match status" value="4"/>
</dbReference>
<feature type="domain" description="Trimeric autotransporter adhesin YadA-like stalk" evidence="3">
    <location>
        <begin position="1526"/>
        <end position="1561"/>
    </location>
</feature>
<feature type="domain" description="Trimeric autotransporter adhesin YadA-like stalk" evidence="3">
    <location>
        <begin position="857"/>
        <end position="885"/>
    </location>
</feature>
<feature type="domain" description="Trimeric autotransporter adhesin YadA-like head" evidence="2">
    <location>
        <begin position="1229"/>
        <end position="1255"/>
    </location>
</feature>
<sequence length="2746" mass="266089">MKKHNGHSNGQAQSKVGHSPSGLQATLAKKIAHKLAQTAGRESIANPAGRPAIGSRRVDLKPSRAGTSPRILGNGHVQDISPLAVGLDAVAVQSSNPGAGYTPANASGAASIAVGNNAQAINSSSVGVGSGSNASGTSALALGNNAAATGNYSTYVGAADGLNEFTTGTQAFAGGYNVNASGNLSVAIGSLSKATTINTVALGSAANASGVGATALGYGAQAPGNGSIAIGGSQTISAVASVVHAIAIGEASVTSGTGSVAVGESASVSGTVSVAIGQLATATNNNAVALGGNSVTTADNSVSVGAVRSERRVMNMAAGVLDTDAVNVNQLKPVITALGGGASIDPATGAVTGPSYTLANGGVQSSLSGALGALDKAVSNAAGGVYDKYLNVKAGTAADDLNAQAGNSATALGPNANANAQSAVALGGNTVAGFNAIAIGTLAQGTGQSSSAVGLQAKASGLRSSTFGALSTASADSSTSMGHSSNASGVAATALGQAASAAGNYSVTVGIQASAVGSNTVVIGAGALSGKGTANVDGDGNIVIGSNALVDNTGDGAIAIGRNAKINNGGGDSSITGAGSIALGDGAMAYGNSSTAIGRGAVTSYAGGVALGDNAKVLSGTASVALGANTLADADMTVSVGNRTTSMRHRIVNMDAGLETYDAVNVNQLQPVVTALGGGAAIDPATGDVTGPTYTLANGGVQTTLSGALSALDKAVSDGAGGNNEYFAFNPVVDSIPAQANGLGAVAIGGPAYAFGQDSVALGMNSTATEDNTVSIGSVVIKRRIVNVARGDVSVTSTEAVTGAQLYETSQQLDALESALKDSGVIDPGTGDTLAVTYGTATKNMIPLGNAGRPVAITNVATAVDQTGAVNLSQLNGAMDTLRGELSPSIAYLKVDSTGADANASGADAVALGSEAVASKDEALAVGVRARAAVEKSVALGSDSLADTDLSVSIGNNPLGLKRRLVNMEAGAAADDAVSVSQLQPVVAALGGGAAIDPVTGMVTSPTYTFADGSVHTSLDAALDALDQAVSEGGGNNPYLAINSTGADAEANGNDAIGLGSGANASANNAVALGANSKADAADTVSVGAPGSERKIVNVAKGDVSATSTEAVTGSQLDETNQEVAELQDALTGSGLIDPVSRTSLAVTYSNANKNIVVLGGLNTPVEIMNVADGLVSSDAATVGQVTSAVSALRGDLSSNLAYVKVNSTGTNAIANGPNSVAIGSTASASETGSVAIGIGARATKIGSVALGNNSQTSYAMTVSVGSPGSERKIINVADGEVNAESKDAINGSQLFEALNTRATARAGILDVENPVYAMEGVTSDNIASLNGGDPSLYTALAFGSGSSTSGIDTVSFGLSAITFSDNAVALGSNSTVGGNMPFSVVMGSDAQVNEPINNTAMGQAVAVGVHVQANNEYALAVGSNSTWALGASSIAIGNSAKDRGVSGIAMGKSATVLTGSTSCIAMGTSTSVATNLNDAIAIGTNASVAANANGGVALGQGAVANRGNAVSLGATTGSTPVGTRQIINLSAGTQATDAVNVTQLQGVTSAIGGGAGVGADGSILPPSYMVGGTPYSDVGAAINAAANMVDPNAVSYDDTTKDEITFGGATGTLLTNVGAGNVTAGSADAINGSQLFGTAQSVATGLGSGAGVNPDGTLNPPLYVIGNTTADNVGEAFANLYTVINSQLADSGLVDQNGQPIAAVTYDGTLQNRVTLGGTGASAQVTVTNVAAGNVSSATSTDAVNGGQLFATNQQLDATDQAVSDLKNALDQGGVIDPDTGDSLAVTYADNSKTGIALGTAGTPVTVSNVNAGTQATDAVNIGQLQGAVSALGGGAGVGADGSIVPPSYVVDGKPYPDVGAALDAVASMTDANAVSYDDTTKNEITLGGTAGTLLTNVSAGNVTPTSADAINGSQLYGTARTIATGLGGGATVNPDGTVSPPQYVIDGTTADDVGGALTNLYTVINNQLVDSGLVDQNGQPIAAVTYDGTSQNSVTLGGAGATSPVSVSNVAPGDVSSATSTDAVNGGQLYTTNQAVTELADALDNSGVLDPDGNSLAVTYVDASKEGIALGAAGTPVTVSNVSAGTQATDAVNIGQLQAAVSALGGGASVGADGSIVPPSYVIDGTPYPDVGAALDAVASMTDANAVSYDDTTKNEITLGGTAGTLLTNVSAGNVAPTSADAINGSQLYGTAQTIANGLGGGATVNSDGTVTPPQYAIDGTTAHDVGDALTNLYTVINNQLADSGLVDQNGQPIAAVTYDGASQNSVTLGGAGATSPVSVSNVAPGDASSATSTDAVNGGQLYATNQQIGNLKDTLENSGLLDPNGNSLAVTYDDASKDGVTLGGAGASTPIPLHNMTTGTADTDGVNVAQLTTGLTNVKTELTSDLSNGAIDLKYIKVNSAGAAAQVNGPDTVAIGSACSATGTNGVAIGKNARAVSVSSVAIGFNSLANEIDPVVSVGTIGGERRIINVNDGQINADSKDAINGSQLYTLRKALDEIAATTRGAGVNDASDPVAAIDGRSGNNIASLNGGPDDATAAAMGTFSTANGINALAMGLHNLAGSNYSVALGYLAQTGADHDYSVAVGSDVQTNAPYSVAVGTGARANGKYSVALGSNRTFAIGDSSIAMGDGVTAYGENSIAIGRSATVARNVNDALALGSGASVTAGAIGSVALGHGAVADRGNAISIGGGSVGTRQVVHVSAGTEPNDAVNVAQLMQLKEEMAAMKAEIQQLRGQLDSRPAAH</sequence>
<feature type="domain" description="Trimeric autotransporter adhesin YadA-like stalk" evidence="3">
    <location>
        <begin position="2282"/>
        <end position="2317"/>
    </location>
</feature>
<evidence type="ECO:0000256" key="1">
    <source>
        <dbReference type="SAM" id="MobiDB-lite"/>
    </source>
</evidence>
<dbReference type="InterPro" id="IPR008640">
    <property type="entry name" value="Adhesin_Head_dom"/>
</dbReference>
<feature type="domain" description="Trimeric autotransporter adhesin YadA-like stalk" evidence="3">
    <location>
        <begin position="2469"/>
        <end position="2506"/>
    </location>
</feature>
<feature type="domain" description="Trimeric autotransporter adhesin YadA-like head" evidence="2">
    <location>
        <begin position="904"/>
        <end position="929"/>
    </location>
</feature>
<feature type="domain" description="Trimeric autotransporter adhesin YadA-like stalk" evidence="3">
    <location>
        <begin position="2699"/>
        <end position="2724"/>
    </location>
</feature>
<dbReference type="InterPro" id="IPR011049">
    <property type="entry name" value="Serralysin-like_metalloprot_C"/>
</dbReference>
<feature type="domain" description="Trimeric autotransporter adhesin YadA-like head" evidence="2">
    <location>
        <begin position="1051"/>
        <end position="1077"/>
    </location>
</feature>
<feature type="domain" description="Trimeric autotransporter adhesin YadA-like stalk" evidence="3">
    <location>
        <begin position="1273"/>
        <end position="1301"/>
    </location>
</feature>
<feature type="domain" description="Trimeric autotransporter adhesin YadA-like stalk" evidence="3">
    <location>
        <begin position="650"/>
        <end position="679"/>
    </location>
</feature>
<feature type="domain" description="Trimeric autotransporter adhesin YadA-like stalk" evidence="3">
    <location>
        <begin position="1095"/>
        <end position="1131"/>
    </location>
</feature>
<protein>
    <submittedName>
        <fullName evidence="4">Membrane protein</fullName>
    </submittedName>
</protein>
<comment type="caution">
    <text evidence="4">The sequence shown here is derived from an EMBL/GenBank/DDBJ whole genome shotgun (WGS) entry which is preliminary data.</text>
</comment>
<name>A0ABQ1FKJ0_9GAMM</name>
<feature type="domain" description="Trimeric autotransporter adhesin YadA-like stalk" evidence="3">
    <location>
        <begin position="1896"/>
        <end position="1937"/>
    </location>
</feature>
<feature type="domain" description="Trimeric autotransporter adhesin YadA-like head" evidence="2">
    <location>
        <begin position="576"/>
        <end position="601"/>
    </location>
</feature>
<feature type="domain" description="Trimeric autotransporter adhesin YadA-like stalk" evidence="3">
    <location>
        <begin position="2358"/>
        <end position="2392"/>
    </location>
</feature>
<feature type="domain" description="Trimeric autotransporter adhesin YadA-like head" evidence="2">
    <location>
        <begin position="1210"/>
        <end position="1225"/>
    </location>
</feature>
<feature type="domain" description="Trimeric autotransporter adhesin YadA-like stalk" evidence="3">
    <location>
        <begin position="312"/>
        <end position="342"/>
    </location>
</feature>
<feature type="domain" description="Trimeric autotransporter adhesin YadA-like head" evidence="2">
    <location>
        <begin position="244"/>
        <end position="263"/>
    </location>
</feature>
<evidence type="ECO:0000313" key="4">
    <source>
        <dbReference type="EMBL" id="GGA18827.1"/>
    </source>
</evidence>
<feature type="domain" description="Trimeric autotransporter adhesin YadA-like head" evidence="2">
    <location>
        <begin position="1350"/>
        <end position="1375"/>
    </location>
</feature>
<accession>A0ABQ1FKJ0</accession>
<dbReference type="Proteomes" id="UP000620046">
    <property type="component" value="Unassembled WGS sequence"/>
</dbReference>
<feature type="domain" description="Trimeric autotransporter adhesin YadA-like stalk" evidence="3">
    <location>
        <begin position="2009"/>
        <end position="2048"/>
    </location>
</feature>
<feature type="domain" description="Trimeric autotransporter adhesin YadA-like head" evidence="2">
    <location>
        <begin position="180"/>
        <end position="205"/>
    </location>
</feature>
<feature type="domain" description="Trimeric autotransporter adhesin YadA-like head" evidence="2">
    <location>
        <begin position="406"/>
        <end position="430"/>
    </location>
</feature>
<feature type="domain" description="Trimeric autotransporter adhesin YadA-like head" evidence="2">
    <location>
        <begin position="208"/>
        <end position="232"/>
    </location>
</feature>
<keyword evidence="5" id="KW-1185">Reference proteome</keyword>
<feature type="domain" description="Trimeric autotransporter adhesin YadA-like head" evidence="2">
    <location>
        <begin position="2622"/>
        <end position="2648"/>
    </location>
</feature>
<dbReference type="InterPro" id="IPR008635">
    <property type="entry name" value="Coiled_stalk_dom"/>
</dbReference>
<dbReference type="SUPFAM" id="SSF101967">
    <property type="entry name" value="Adhesin YadA, collagen-binding domain"/>
    <property type="match status" value="12"/>
</dbReference>
<dbReference type="Gene3D" id="2.150.10.10">
    <property type="entry name" value="Serralysin-like metalloprotease, C-terminal"/>
    <property type="match status" value="14"/>
</dbReference>
<feature type="domain" description="Trimeric autotransporter adhesin YadA-like stalk" evidence="3">
    <location>
        <begin position="1728"/>
        <end position="1770"/>
    </location>
</feature>
<dbReference type="EMBL" id="BMJA01000001">
    <property type="protein sequence ID" value="GGA18827.1"/>
    <property type="molecule type" value="Genomic_DNA"/>
</dbReference>